<gene>
    <name evidence="3" type="ORF">ISE1_0855</name>
    <name evidence="4" type="ORF">ISE2_0893</name>
</gene>
<dbReference type="InterPro" id="IPR004090">
    <property type="entry name" value="Chemotax_Me-accpt_rcpt"/>
</dbReference>
<keyword evidence="1" id="KW-0145">Chemotaxis</keyword>
<evidence type="ECO:0000313" key="4">
    <source>
        <dbReference type="EMBL" id="VFR96172.1"/>
    </source>
</evidence>
<name>A0A484TR29_9ZZZZ</name>
<evidence type="ECO:0000313" key="3">
    <source>
        <dbReference type="EMBL" id="VFR76085.1"/>
    </source>
</evidence>
<organism evidence="3">
    <name type="scientific">plant metagenome</name>
    <dbReference type="NCBI Taxonomy" id="1297885"/>
    <lineage>
        <taxon>unclassified sequences</taxon>
        <taxon>metagenomes</taxon>
        <taxon>organismal metagenomes</taxon>
    </lineage>
</organism>
<dbReference type="InterPro" id="IPR004089">
    <property type="entry name" value="MCPsignal_dom"/>
</dbReference>
<proteinExistence type="predicted"/>
<dbReference type="GO" id="GO:0016020">
    <property type="term" value="C:membrane"/>
    <property type="evidence" value="ECO:0007669"/>
    <property type="project" value="InterPro"/>
</dbReference>
<reference evidence="3" key="1">
    <citation type="submission" date="2019-03" db="EMBL/GenBank/DDBJ databases">
        <authorList>
            <person name="Danneels B."/>
        </authorList>
    </citation>
    <scope>NUCLEOTIDE SEQUENCE</scope>
</reference>
<dbReference type="PANTHER" id="PTHR43531">
    <property type="entry name" value="PROTEIN ICFG"/>
    <property type="match status" value="1"/>
</dbReference>
<dbReference type="GO" id="GO:0007165">
    <property type="term" value="P:signal transduction"/>
    <property type="evidence" value="ECO:0007669"/>
    <property type="project" value="InterPro"/>
</dbReference>
<sequence>MANQPERIVELSRQVERISHDKIASIVDINQQARYLSLNARIEAARSGEAGRGFAVVANQVQHVSEQITEIADSLRQELAGSIADLALNMIETMDRNLYERSCDVRWWATDAAVVDVLEDGSAAARHHASQRLGVILDSYTVYLDLWVADASGRVVACGRPARYPGVVGSDVSHAQWFRRGMATASGSDYVAQDIDVEPRLGGAQVAAYATAIRAGGQRDGKPLGVLGIFFDWAHQAGTVVRSVGLSEEEWGRTRCLLVDANYRVIAASDGKGVLADRHYLQAEARRGHYQNAEQALVGYALTPGYETYTGMGWYGVVVQQPSDRFG</sequence>
<dbReference type="PANTHER" id="PTHR43531:SF11">
    <property type="entry name" value="METHYL-ACCEPTING CHEMOTAXIS PROTEIN 3"/>
    <property type="match status" value="1"/>
</dbReference>
<dbReference type="InterPro" id="IPR051310">
    <property type="entry name" value="MCP_chemotaxis"/>
</dbReference>
<dbReference type="GO" id="GO:0004888">
    <property type="term" value="F:transmembrane signaling receptor activity"/>
    <property type="evidence" value="ECO:0007669"/>
    <property type="project" value="InterPro"/>
</dbReference>
<dbReference type="SUPFAM" id="SSF58104">
    <property type="entry name" value="Methyl-accepting chemotaxis protein (MCP) signaling domain"/>
    <property type="match status" value="1"/>
</dbReference>
<dbReference type="AlphaFoldDB" id="A0A484TR29"/>
<protein>
    <submittedName>
        <fullName evidence="3">Methyl-accepting chemotaxis protein</fullName>
    </submittedName>
</protein>
<dbReference type="Gene3D" id="1.10.287.950">
    <property type="entry name" value="Methyl-accepting chemotaxis protein"/>
    <property type="match status" value="1"/>
</dbReference>
<dbReference type="Gene3D" id="3.30.450.20">
    <property type="entry name" value="PAS domain"/>
    <property type="match status" value="1"/>
</dbReference>
<evidence type="ECO:0000256" key="1">
    <source>
        <dbReference type="ARBA" id="ARBA00022500"/>
    </source>
</evidence>
<evidence type="ECO:0000259" key="2">
    <source>
        <dbReference type="PROSITE" id="PS50111"/>
    </source>
</evidence>
<accession>A0A484TR29</accession>
<dbReference type="Pfam" id="PF00015">
    <property type="entry name" value="MCPsignal"/>
    <property type="match status" value="1"/>
</dbReference>
<dbReference type="PRINTS" id="PR00260">
    <property type="entry name" value="CHEMTRNSDUCR"/>
</dbReference>
<dbReference type="PROSITE" id="PS50111">
    <property type="entry name" value="CHEMOTAXIS_TRANSDUC_2"/>
    <property type="match status" value="1"/>
</dbReference>
<dbReference type="GO" id="GO:0006935">
    <property type="term" value="P:chemotaxis"/>
    <property type="evidence" value="ECO:0007669"/>
    <property type="project" value="UniProtKB-KW"/>
</dbReference>
<dbReference type="EMBL" id="CAADIM010000014">
    <property type="protein sequence ID" value="VFR76085.1"/>
    <property type="molecule type" value="Genomic_DNA"/>
</dbReference>
<dbReference type="EMBL" id="CAADIN010000039">
    <property type="protein sequence ID" value="VFR96172.1"/>
    <property type="molecule type" value="Genomic_DNA"/>
</dbReference>
<feature type="domain" description="Methyl-accepting transducer" evidence="2">
    <location>
        <begin position="23"/>
        <end position="77"/>
    </location>
</feature>